<dbReference type="SUPFAM" id="SSF54556">
    <property type="entry name" value="Chitinase insertion domain"/>
    <property type="match status" value="2"/>
</dbReference>
<feature type="chain" id="PRO_5036328550" evidence="8">
    <location>
        <begin position="20"/>
        <end position="835"/>
    </location>
</feature>
<dbReference type="EMBL" id="UFQT01001007">
    <property type="protein sequence ID" value="SSX28438.1"/>
    <property type="molecule type" value="Genomic_DNA"/>
</dbReference>
<evidence type="ECO:0000256" key="4">
    <source>
        <dbReference type="ARBA" id="ARBA00022801"/>
    </source>
</evidence>
<dbReference type="EMBL" id="UFQS01001007">
    <property type="protein sequence ID" value="SSX08522.1"/>
    <property type="molecule type" value="Genomic_DNA"/>
</dbReference>
<keyword evidence="3 8" id="KW-0732">Signal</keyword>
<dbReference type="Gene3D" id="3.10.50.10">
    <property type="match status" value="1"/>
</dbReference>
<dbReference type="InterPro" id="IPR001223">
    <property type="entry name" value="Glyco_hydro18_cat"/>
</dbReference>
<feature type="domain" description="Chitin-binding type-2" evidence="9">
    <location>
        <begin position="782"/>
        <end position="830"/>
    </location>
</feature>
<dbReference type="Gene3D" id="3.20.20.80">
    <property type="entry name" value="Glycosidases"/>
    <property type="match status" value="3"/>
</dbReference>
<dbReference type="Pfam" id="PF00704">
    <property type="entry name" value="Glyco_hydro_18"/>
    <property type="match status" value="2"/>
</dbReference>
<feature type="domain" description="GH18" evidence="10">
    <location>
        <begin position="401"/>
        <end position="739"/>
    </location>
</feature>
<evidence type="ECO:0000313" key="11">
    <source>
        <dbReference type="EMBL" id="SSX08522.1"/>
    </source>
</evidence>
<evidence type="ECO:0000256" key="7">
    <source>
        <dbReference type="RuleBase" id="RU000489"/>
    </source>
</evidence>
<dbReference type="GO" id="GO:0005576">
    <property type="term" value="C:extracellular region"/>
    <property type="evidence" value="ECO:0007669"/>
    <property type="project" value="InterPro"/>
</dbReference>
<evidence type="ECO:0000259" key="9">
    <source>
        <dbReference type="PROSITE" id="PS50940"/>
    </source>
</evidence>
<dbReference type="AlphaFoldDB" id="A0A336KV77"/>
<name>A0A336KV77_CULSO</name>
<dbReference type="InterPro" id="IPR011583">
    <property type="entry name" value="Chitinase_II/V-like_cat"/>
</dbReference>
<reference evidence="11" key="1">
    <citation type="submission" date="2018-04" db="EMBL/GenBank/DDBJ databases">
        <authorList>
            <person name="Go L.Y."/>
            <person name="Mitchell J.A."/>
        </authorList>
    </citation>
    <scope>NUCLEOTIDE SEQUENCE</scope>
    <source>
        <tissue evidence="11">Whole organism</tissue>
    </source>
</reference>
<evidence type="ECO:0000256" key="1">
    <source>
        <dbReference type="ARBA" id="ARBA00009121"/>
    </source>
</evidence>
<feature type="signal peptide" evidence="8">
    <location>
        <begin position="1"/>
        <end position="19"/>
    </location>
</feature>
<keyword evidence="6 7" id="KW-0326">Glycosidase</keyword>
<dbReference type="PROSITE" id="PS01095">
    <property type="entry name" value="GH18_1"/>
    <property type="match status" value="2"/>
</dbReference>
<dbReference type="SUPFAM" id="SSF51445">
    <property type="entry name" value="(Trans)glycosidases"/>
    <property type="match status" value="2"/>
</dbReference>
<evidence type="ECO:0000256" key="6">
    <source>
        <dbReference type="ARBA" id="ARBA00023295"/>
    </source>
</evidence>
<dbReference type="PROSITE" id="PS51910">
    <property type="entry name" value="GH18_2"/>
    <property type="match status" value="2"/>
</dbReference>
<dbReference type="InterPro" id="IPR029070">
    <property type="entry name" value="Chitinase_insertion_sf"/>
</dbReference>
<dbReference type="VEuPathDB" id="VectorBase:CSON000036"/>
<evidence type="ECO:0000313" key="12">
    <source>
        <dbReference type="EMBL" id="SSX28438.1"/>
    </source>
</evidence>
<evidence type="ECO:0000256" key="5">
    <source>
        <dbReference type="ARBA" id="ARBA00023157"/>
    </source>
</evidence>
<dbReference type="InterPro" id="IPR001579">
    <property type="entry name" value="Glyco_hydro_18_chit_AS"/>
</dbReference>
<dbReference type="GO" id="GO:0008061">
    <property type="term" value="F:chitin binding"/>
    <property type="evidence" value="ECO:0007669"/>
    <property type="project" value="UniProtKB-KW"/>
</dbReference>
<dbReference type="PANTHER" id="PTHR11177">
    <property type="entry name" value="CHITINASE"/>
    <property type="match status" value="1"/>
</dbReference>
<dbReference type="GO" id="GO:0004568">
    <property type="term" value="F:chitinase activity"/>
    <property type="evidence" value="ECO:0007669"/>
    <property type="project" value="UniProtKB-ARBA"/>
</dbReference>
<proteinExistence type="inferred from homology"/>
<accession>A0A336KV77</accession>
<comment type="similarity">
    <text evidence="1">Belongs to the glycosyl hydrolase 18 family. Chitinase class II subfamily.</text>
</comment>
<evidence type="ECO:0000256" key="8">
    <source>
        <dbReference type="SAM" id="SignalP"/>
    </source>
</evidence>
<dbReference type="SMART" id="SM00494">
    <property type="entry name" value="ChtBD2"/>
    <property type="match status" value="1"/>
</dbReference>
<dbReference type="InterPro" id="IPR017853">
    <property type="entry name" value="GH"/>
</dbReference>
<evidence type="ECO:0000256" key="3">
    <source>
        <dbReference type="ARBA" id="ARBA00022729"/>
    </source>
</evidence>
<evidence type="ECO:0000259" key="10">
    <source>
        <dbReference type="PROSITE" id="PS51910"/>
    </source>
</evidence>
<feature type="domain" description="GH18" evidence="10">
    <location>
        <begin position="20"/>
        <end position="356"/>
    </location>
</feature>
<dbReference type="Pfam" id="PF01607">
    <property type="entry name" value="CBM_14"/>
    <property type="match status" value="1"/>
</dbReference>
<keyword evidence="5" id="KW-1015">Disulfide bond</keyword>
<evidence type="ECO:0000256" key="2">
    <source>
        <dbReference type="ARBA" id="ARBA00022669"/>
    </source>
</evidence>
<dbReference type="InterPro" id="IPR002557">
    <property type="entry name" value="Chitin-bd_dom"/>
</dbReference>
<keyword evidence="4 7" id="KW-0378">Hydrolase</keyword>
<keyword evidence="2" id="KW-0147">Chitin-binding</keyword>
<dbReference type="GO" id="GO:0006032">
    <property type="term" value="P:chitin catabolic process"/>
    <property type="evidence" value="ECO:0007669"/>
    <property type="project" value="UniProtKB-ARBA"/>
</dbReference>
<dbReference type="InterPro" id="IPR036508">
    <property type="entry name" value="Chitin-bd_dom_sf"/>
</dbReference>
<dbReference type="PROSITE" id="PS50940">
    <property type="entry name" value="CHIT_BIND_II"/>
    <property type="match status" value="1"/>
</dbReference>
<reference evidence="12" key="2">
    <citation type="submission" date="2018-07" db="EMBL/GenBank/DDBJ databases">
        <authorList>
            <person name="Quirk P.G."/>
            <person name="Krulwich T.A."/>
        </authorList>
    </citation>
    <scope>NUCLEOTIDE SEQUENCE</scope>
</reference>
<protein>
    <submittedName>
        <fullName evidence="11">CSON000036 protein</fullName>
    </submittedName>
</protein>
<dbReference type="GO" id="GO:0005975">
    <property type="term" value="P:carbohydrate metabolic process"/>
    <property type="evidence" value="ECO:0007669"/>
    <property type="project" value="InterPro"/>
</dbReference>
<dbReference type="SMART" id="SM00636">
    <property type="entry name" value="Glyco_18"/>
    <property type="match status" value="2"/>
</dbReference>
<organism evidence="11">
    <name type="scientific">Culicoides sonorensis</name>
    <name type="common">Biting midge</name>
    <dbReference type="NCBI Taxonomy" id="179676"/>
    <lineage>
        <taxon>Eukaryota</taxon>
        <taxon>Metazoa</taxon>
        <taxon>Ecdysozoa</taxon>
        <taxon>Arthropoda</taxon>
        <taxon>Hexapoda</taxon>
        <taxon>Insecta</taxon>
        <taxon>Pterygota</taxon>
        <taxon>Neoptera</taxon>
        <taxon>Endopterygota</taxon>
        <taxon>Diptera</taxon>
        <taxon>Nematocera</taxon>
        <taxon>Chironomoidea</taxon>
        <taxon>Ceratopogonidae</taxon>
        <taxon>Ceratopogoninae</taxon>
        <taxon>Culicoides</taxon>
        <taxon>Monoculicoides</taxon>
    </lineage>
</organism>
<dbReference type="Gene3D" id="2.170.140.10">
    <property type="entry name" value="Chitin binding domain"/>
    <property type="match status" value="1"/>
</dbReference>
<dbReference type="SUPFAM" id="SSF57625">
    <property type="entry name" value="Invertebrate chitin-binding proteins"/>
    <property type="match status" value="1"/>
</dbReference>
<dbReference type="InterPro" id="IPR050314">
    <property type="entry name" value="Glycosyl_Hydrlase_18"/>
</dbReference>
<sequence length="835" mass="90000">MKLIIFLTLIVTLAAECKAKEVVCYVMTDNDISSKIDKSLCTMIMLSFGTVDANGNIGLPANFASYKALKTTNTKVLLALGGAITGKAAFSAIAASATVRATFAQNCLNVVQSNGLDGIDIDWEFPDSSERANFVALHQAVKNKLGSSYLLTTAVSVGKWLLETNNVYDIPGLSATVNFIHLMAYDMHMDEDWDLSAGVNFNAPISANSGDSVNKGIDYWLKGGAPASKLTLGVPFYGRTYQLSDPAKTAPGSPFLMFYQRQDSYKPSYNVYCSRIASSSWTKKRDSFTLCPYMYSGSQWTSYEDEQSIIEKAKLANFYNLGGVMTWALNHDDYDGVCSSCKWPLLKALNSGIGRAASCSGSVPVVVTTTTTQKTTTTTKSSSGTGTITTCTSTGYFAYPEEVVCYIPEWGPDITSKVDTSLCTMFMISFGTVDSNGNIGLPSNFANFKKLRTANSKLLLALGGADWNSKNAFTQIAASAAKRATFAQNCLNVVKNNGLDGIDIDWEFPDSNERANFVLLHQDVKNKFGTAYLLTTAVSVGQWLVKTNNVYDIAGLAKAVDFINLMAYDMHMDEGWDSSFGVYFNAPVKANSGDSVDQGVNFFLQGGAPASKLTLGVPFYARIYQLSDSSRTAPGSPFVSGYQRQDANKPAYNVYCPKIASSSWTKKRDSLTLCPYMYSGSQWIAYEDEQSIIAKANLANTYNLGGVMLWSLNQDDYDGVCSSCKWPLLKALNSAIGRATSCSGSSGSGGNVEPVIVVPTTQRTVTTTKSSSGGGSSSGTTITTCTSTGLFPYPGDCNKYYNCAWANQAPYTMSCPPGLFFNARAQGCDWSCVAA</sequence>
<dbReference type="PANTHER" id="PTHR11177:SF317">
    <property type="entry name" value="CHITINASE 12-RELATED"/>
    <property type="match status" value="1"/>
</dbReference>
<gene>
    <name evidence="11" type="primary">CSON000036</name>
</gene>